<name>A0A9W7EKD5_9STRA</name>
<proteinExistence type="inferred from homology"/>
<gene>
    <name evidence="8" type="ORF">TL16_g08444</name>
</gene>
<keyword evidence="5" id="KW-0969">Cilium</keyword>
<comment type="caution">
    <text evidence="8">The sequence shown here is derived from an EMBL/GenBank/DDBJ whole genome shotgun (WGS) entry which is preliminary data.</text>
</comment>
<dbReference type="InterPro" id="IPR038844">
    <property type="entry name" value="CFAP157"/>
</dbReference>
<accession>A0A9W7EKD5</accession>
<dbReference type="AlphaFoldDB" id="A0A9W7EKD5"/>
<evidence type="ECO:0000256" key="1">
    <source>
        <dbReference type="ARBA" id="ARBA00004138"/>
    </source>
</evidence>
<feature type="region of interest" description="Disordered" evidence="7">
    <location>
        <begin position="420"/>
        <end position="454"/>
    </location>
</feature>
<organism evidence="8 9">
    <name type="scientific">Triparma laevis f. inornata</name>
    <dbReference type="NCBI Taxonomy" id="1714386"/>
    <lineage>
        <taxon>Eukaryota</taxon>
        <taxon>Sar</taxon>
        <taxon>Stramenopiles</taxon>
        <taxon>Ochrophyta</taxon>
        <taxon>Bolidophyceae</taxon>
        <taxon>Parmales</taxon>
        <taxon>Triparmaceae</taxon>
        <taxon>Triparma</taxon>
    </lineage>
</organism>
<comment type="subcellular location">
    <subcellularLocation>
        <location evidence="1">Cell projection</location>
        <location evidence="1">Cilium</location>
    </subcellularLocation>
</comment>
<dbReference type="GO" id="GO:0008017">
    <property type="term" value="F:microtubule binding"/>
    <property type="evidence" value="ECO:0007669"/>
    <property type="project" value="TreeGrafter"/>
</dbReference>
<comment type="similarity">
    <text evidence="2">Belongs to the CFAP157 family.</text>
</comment>
<keyword evidence="4" id="KW-0175">Coiled coil</keyword>
<dbReference type="GO" id="GO:0036064">
    <property type="term" value="C:ciliary basal body"/>
    <property type="evidence" value="ECO:0007669"/>
    <property type="project" value="TreeGrafter"/>
</dbReference>
<dbReference type="Proteomes" id="UP001162640">
    <property type="component" value="Unassembled WGS sequence"/>
</dbReference>
<evidence type="ECO:0000313" key="9">
    <source>
        <dbReference type="Proteomes" id="UP001162640"/>
    </source>
</evidence>
<evidence type="ECO:0000256" key="5">
    <source>
        <dbReference type="ARBA" id="ARBA00023069"/>
    </source>
</evidence>
<dbReference type="EMBL" id="BLQM01000278">
    <property type="protein sequence ID" value="GMH80203.1"/>
    <property type="molecule type" value="Genomic_DNA"/>
</dbReference>
<protein>
    <recommendedName>
        <fullName evidence="3">Cilia- and flagella-associated protein 157</fullName>
    </recommendedName>
</protein>
<sequence>MAEKTNLNAAENEEAAAALKEALVLSSNVENDLLDDQYNQMISALLEEEEACTKNTMGYCAKLDQLRSDQEEANTYLNKKIEDNYTIIAELEEKIIKEQEDRRKTEFQLINETVESKEAYAIRLTSLQHEFEEKTNYFKVIGEFISSQTGTEERLSAMRDQLTSQRKKHVVVREEFGKKLERDLENLKMEWASKLSETRDALSLMTEDALNKNTRRIMMETEKMEHEMKYQDAEVVKLKKSTERSRAINSSLLAQKRDAQVLETSAAKKAHMYNRIIGKLKNKIDKKISEIEEVKRGGYEEGEGRKTVKDRLNLRVKSLIGQIRATHAEKTSLIEVAETANEKIALMKSCQTALVSSMLDSISDFYDGASLGWIDGGGGDNNGYGGGEGQQEEGETGDRHGMHRGYTQDLIEDDEALGEEDDFNAGDSAFGRKPGLLDDGGNQVEQAQKRNRSRADTLLDEERRMIGNIVGDDSELRQLFGIQDDRSDDLSSVGYSTNEGGEEEFTSIRDLSVDHRMKYLRMFLAKVHNFQLGAGLRGDMGEETEAVVLPRIDGGVDGGGVNKPNILTSLLGGDISIQGGFFNTKVAKPACFEIETQTDDLELAGKSTMGGLSLSLSKTDLMERRKLHRGINSPGYAYSDIISVDTKGELWKKYTPTSKNVYKPTGLVGEPTKPVPHSHQGLEAYKPPTPEVTGWADPLSGKKKKKGGKGRVKSSWAGNPKVLEVREEIKKKEREEHKFNIMKAAGLI</sequence>
<dbReference type="PANTHER" id="PTHR31954:SF1">
    <property type="entry name" value="CILIA- AND FLAGELLA-ASSOCIATED PROTEIN 157"/>
    <property type="match status" value="1"/>
</dbReference>
<evidence type="ECO:0000256" key="2">
    <source>
        <dbReference type="ARBA" id="ARBA00010841"/>
    </source>
</evidence>
<feature type="region of interest" description="Disordered" evidence="7">
    <location>
        <begin position="673"/>
        <end position="717"/>
    </location>
</feature>
<dbReference type="PANTHER" id="PTHR31954">
    <property type="entry name" value="CILIA- AND FLAGELLA-ASSOCIATED PROTEIN 157"/>
    <property type="match status" value="1"/>
</dbReference>
<evidence type="ECO:0000256" key="3">
    <source>
        <dbReference type="ARBA" id="ARBA00014087"/>
    </source>
</evidence>
<feature type="region of interest" description="Disordered" evidence="7">
    <location>
        <begin position="380"/>
        <end position="403"/>
    </location>
</feature>
<evidence type="ECO:0000256" key="6">
    <source>
        <dbReference type="ARBA" id="ARBA00023273"/>
    </source>
</evidence>
<keyword evidence="6" id="KW-0966">Cell projection</keyword>
<feature type="compositionally biased region" description="Basic residues" evidence="7">
    <location>
        <begin position="701"/>
        <end position="712"/>
    </location>
</feature>
<evidence type="ECO:0000313" key="8">
    <source>
        <dbReference type="EMBL" id="GMH80203.1"/>
    </source>
</evidence>
<feature type="compositionally biased region" description="Gly residues" evidence="7">
    <location>
        <begin position="380"/>
        <end position="389"/>
    </location>
</feature>
<evidence type="ECO:0000256" key="4">
    <source>
        <dbReference type="ARBA" id="ARBA00023054"/>
    </source>
</evidence>
<reference evidence="9" key="1">
    <citation type="journal article" date="2023" name="Commun. Biol.">
        <title>Genome analysis of Parmales, the sister group of diatoms, reveals the evolutionary specialization of diatoms from phago-mixotrophs to photoautotrophs.</title>
        <authorList>
            <person name="Ban H."/>
            <person name="Sato S."/>
            <person name="Yoshikawa S."/>
            <person name="Yamada K."/>
            <person name="Nakamura Y."/>
            <person name="Ichinomiya M."/>
            <person name="Sato N."/>
            <person name="Blanc-Mathieu R."/>
            <person name="Endo H."/>
            <person name="Kuwata A."/>
            <person name="Ogata H."/>
        </authorList>
    </citation>
    <scope>NUCLEOTIDE SEQUENCE [LARGE SCALE GENOMIC DNA]</scope>
</reference>
<evidence type="ECO:0000256" key="7">
    <source>
        <dbReference type="SAM" id="MobiDB-lite"/>
    </source>
</evidence>